<feature type="chain" id="PRO_5006390883" description="DUF4124 domain-containing protein" evidence="2">
    <location>
        <begin position="22"/>
        <end position="203"/>
    </location>
</feature>
<evidence type="ECO:0000256" key="2">
    <source>
        <dbReference type="SAM" id="SignalP"/>
    </source>
</evidence>
<evidence type="ECO:0000256" key="1">
    <source>
        <dbReference type="SAM" id="MobiDB-lite"/>
    </source>
</evidence>
<name>A0A0R0AK29_9GAMM</name>
<feature type="domain" description="DUF4124" evidence="3">
    <location>
        <begin position="14"/>
        <end position="44"/>
    </location>
</feature>
<dbReference type="InterPro" id="IPR025392">
    <property type="entry name" value="DUF4124"/>
</dbReference>
<proteinExistence type="predicted"/>
<sequence>MRIALLLLLSAIALGALDLHAQQINRCTNAQGQTVYGDKPCEAMGARARLLPGGRATGGSGLYHDSCARRLSEVVAQIQRAVDARDANRLSGIYLWNGLSSAAATHVMDRLDAIVQRPLVDIAPVFPPEPAYEPAPPQPFTYTDGSPVDPQQAPVPEVGVSPPPAPPRRPIGLRLEQTLANSATPSRTVFNLRRQYNCFWITL</sequence>
<accession>A0A0R0AK29</accession>
<keyword evidence="2" id="KW-0732">Signal</keyword>
<evidence type="ECO:0000313" key="4">
    <source>
        <dbReference type="EMBL" id="KRG41998.1"/>
    </source>
</evidence>
<keyword evidence="5" id="KW-1185">Reference proteome</keyword>
<feature type="compositionally biased region" description="Pro residues" evidence="1">
    <location>
        <begin position="130"/>
        <end position="139"/>
    </location>
</feature>
<dbReference type="Pfam" id="PF13511">
    <property type="entry name" value="DUF4124"/>
    <property type="match status" value="1"/>
</dbReference>
<reference evidence="4 5" key="1">
    <citation type="submission" date="2015-10" db="EMBL/GenBank/DDBJ databases">
        <title>Genome sequencing and analysis of members of genus Stenotrophomonas.</title>
        <authorList>
            <person name="Patil P.P."/>
            <person name="Midha S."/>
            <person name="Patil P.B."/>
        </authorList>
    </citation>
    <scope>NUCLEOTIDE SEQUENCE [LARGE SCALE GENOMIC DNA]</scope>
    <source>
        <strain evidence="4 5">JCM 9942</strain>
    </source>
</reference>
<protein>
    <recommendedName>
        <fullName evidence="3">DUF4124 domain-containing protein</fullName>
    </recommendedName>
</protein>
<feature type="region of interest" description="Disordered" evidence="1">
    <location>
        <begin position="130"/>
        <end position="170"/>
    </location>
</feature>
<evidence type="ECO:0000259" key="3">
    <source>
        <dbReference type="Pfam" id="PF13511"/>
    </source>
</evidence>
<dbReference type="EMBL" id="LLXS01000021">
    <property type="protein sequence ID" value="KRG41998.1"/>
    <property type="molecule type" value="Genomic_DNA"/>
</dbReference>
<dbReference type="Proteomes" id="UP000050836">
    <property type="component" value="Unassembled WGS sequence"/>
</dbReference>
<evidence type="ECO:0000313" key="5">
    <source>
        <dbReference type="Proteomes" id="UP000050836"/>
    </source>
</evidence>
<feature type="signal peptide" evidence="2">
    <location>
        <begin position="1"/>
        <end position="21"/>
    </location>
</feature>
<dbReference type="AlphaFoldDB" id="A0A0R0AK29"/>
<organism evidence="4 5">
    <name type="scientific">Stenotrophomonas pictorum JCM 9942</name>
    <dbReference type="NCBI Taxonomy" id="1236960"/>
    <lineage>
        <taxon>Bacteria</taxon>
        <taxon>Pseudomonadati</taxon>
        <taxon>Pseudomonadota</taxon>
        <taxon>Gammaproteobacteria</taxon>
        <taxon>Lysobacterales</taxon>
        <taxon>Lysobacteraceae</taxon>
        <taxon>Stenotrophomonas</taxon>
    </lineage>
</organism>
<comment type="caution">
    <text evidence="4">The sequence shown here is derived from an EMBL/GenBank/DDBJ whole genome shotgun (WGS) entry which is preliminary data.</text>
</comment>
<gene>
    <name evidence="4" type="ORF">ARC78_09965</name>
</gene>
<dbReference type="RefSeq" id="WP_057506082.1">
    <property type="nucleotide sequence ID" value="NZ_LLXS01000021.1"/>
</dbReference>